<name>A0A5J4SN53_9ZZZZ</name>
<dbReference type="EMBL" id="SNRY01000114">
    <property type="protein sequence ID" value="KAA6346881.1"/>
    <property type="molecule type" value="Genomic_DNA"/>
</dbReference>
<sequence length="43" mass="4862">MTQEEIIQSGELVYHKPTLMNDNSMHYCPAFNSSESIPFTLSA</sequence>
<reference evidence="1" key="1">
    <citation type="submission" date="2019-03" db="EMBL/GenBank/DDBJ databases">
        <title>Single cell metagenomics reveals metabolic interactions within the superorganism composed of flagellate Streblomastix strix and complex community of Bacteroidetes bacteria on its surface.</title>
        <authorList>
            <person name="Treitli S.C."/>
            <person name="Kolisko M."/>
            <person name="Husnik F."/>
            <person name="Keeling P."/>
            <person name="Hampl V."/>
        </authorList>
    </citation>
    <scope>NUCLEOTIDE SEQUENCE</scope>
    <source>
        <strain evidence="1">STM</strain>
    </source>
</reference>
<dbReference type="EMBL" id="SNRY01000114">
    <property type="protein sequence ID" value="KAA6346883.1"/>
    <property type="molecule type" value="Genomic_DNA"/>
</dbReference>
<evidence type="ECO:0000313" key="2">
    <source>
        <dbReference type="EMBL" id="KAA6346883.1"/>
    </source>
</evidence>
<organism evidence="1">
    <name type="scientific">termite gut metagenome</name>
    <dbReference type="NCBI Taxonomy" id="433724"/>
    <lineage>
        <taxon>unclassified sequences</taxon>
        <taxon>metagenomes</taxon>
        <taxon>organismal metagenomes</taxon>
    </lineage>
</organism>
<protein>
    <submittedName>
        <fullName evidence="1">Uncharacterized protein</fullName>
    </submittedName>
</protein>
<evidence type="ECO:0000313" key="1">
    <source>
        <dbReference type="EMBL" id="KAA6346881.1"/>
    </source>
</evidence>
<gene>
    <name evidence="1" type="ORF">EZS27_005624</name>
    <name evidence="2" type="ORF">EZS27_005626</name>
</gene>
<comment type="caution">
    <text evidence="1">The sequence shown here is derived from an EMBL/GenBank/DDBJ whole genome shotgun (WGS) entry which is preliminary data.</text>
</comment>
<proteinExistence type="predicted"/>
<dbReference type="AlphaFoldDB" id="A0A5J4SN53"/>
<accession>A0A5J4SN53</accession>